<evidence type="ECO:0000256" key="1">
    <source>
        <dbReference type="SAM" id="MobiDB-lite"/>
    </source>
</evidence>
<comment type="caution">
    <text evidence="2">The sequence shown here is derived from an EMBL/GenBank/DDBJ whole genome shotgun (WGS) entry which is preliminary data.</text>
</comment>
<dbReference type="Proteomes" id="UP000598174">
    <property type="component" value="Unassembled WGS sequence"/>
</dbReference>
<dbReference type="RefSeq" id="WP_203822533.1">
    <property type="nucleotide sequence ID" value="NZ_BAAABP010000025.1"/>
</dbReference>
<accession>A0A919J9E9</accession>
<evidence type="ECO:0000313" key="2">
    <source>
        <dbReference type="EMBL" id="GIE16190.1"/>
    </source>
</evidence>
<proteinExistence type="predicted"/>
<reference evidence="2" key="1">
    <citation type="submission" date="2021-01" db="EMBL/GenBank/DDBJ databases">
        <title>Whole genome shotgun sequence of Actinoplanes ferrugineus NBRC 15555.</title>
        <authorList>
            <person name="Komaki H."/>
            <person name="Tamura T."/>
        </authorList>
    </citation>
    <scope>NUCLEOTIDE SEQUENCE</scope>
    <source>
        <strain evidence="2">NBRC 15555</strain>
    </source>
</reference>
<gene>
    <name evidence="2" type="ORF">Afe05nite_80300</name>
</gene>
<dbReference type="EMBL" id="BOMM01000079">
    <property type="protein sequence ID" value="GIE16190.1"/>
    <property type="molecule type" value="Genomic_DNA"/>
</dbReference>
<name>A0A919J9E9_9ACTN</name>
<organism evidence="2 3">
    <name type="scientific">Paractinoplanes ferrugineus</name>
    <dbReference type="NCBI Taxonomy" id="113564"/>
    <lineage>
        <taxon>Bacteria</taxon>
        <taxon>Bacillati</taxon>
        <taxon>Actinomycetota</taxon>
        <taxon>Actinomycetes</taxon>
        <taxon>Micromonosporales</taxon>
        <taxon>Micromonosporaceae</taxon>
        <taxon>Paractinoplanes</taxon>
    </lineage>
</organism>
<dbReference type="AlphaFoldDB" id="A0A919J9E9"/>
<evidence type="ECO:0000313" key="3">
    <source>
        <dbReference type="Proteomes" id="UP000598174"/>
    </source>
</evidence>
<sequence length="475" mass="48701">MLADALRARPPGLDEAFALVDGLDDALVHGLARLDDDRAAALDALVGAFSATPLADRVTEAIGKIISGTVTDEHLAVLAGCRLALLGAAHDALLTDLDAALTRTREPHPAAPAPAGGAAGSMASAGGGQLSAGSRSWLRELAIAGWRGVDHELAAGGSPAVQALLGEPSRRRLAVLLDGFAAELRAAAPVATLPRVPVRRWADLWSRALILAQAGRPAEPGSPVDGRPAGSGTLVDGRLLILGADLHEHPTVFRCQVHGLLETAGGVRLVRTSVAAAKVDTISGAAAWRMLSAFPILLAGLAEHRCLEVARMTLTAGGDLIWDETRASAGEPADPFVSARVLLAGAVATSTAPLDRHPSVIAEPVLLEGYTATAEAFDLGGGTVAVETDRLPAAGPLTPELVAGSTACIGLLRFDGGRWAVQPIAVRSTVRKKAVTAHTGDWALGPTDAKAAKTEAVAGTAVDVLRERAGRLLRK</sequence>
<keyword evidence="3" id="KW-1185">Reference proteome</keyword>
<feature type="compositionally biased region" description="Low complexity" evidence="1">
    <location>
        <begin position="113"/>
        <end position="124"/>
    </location>
</feature>
<protein>
    <submittedName>
        <fullName evidence="2">Uncharacterized protein</fullName>
    </submittedName>
</protein>
<feature type="region of interest" description="Disordered" evidence="1">
    <location>
        <begin position="106"/>
        <end position="127"/>
    </location>
</feature>